<dbReference type="Proteomes" id="UP000037943">
    <property type="component" value="Unassembled WGS sequence"/>
</dbReference>
<comment type="caution">
    <text evidence="1">The sequence shown here is derived from an EMBL/GenBank/DDBJ whole genome shotgun (WGS) entry which is preliminary data.</text>
</comment>
<evidence type="ECO:0000313" key="1">
    <source>
        <dbReference type="EMBL" id="KPC17335.1"/>
    </source>
</evidence>
<reference evidence="1 2" key="2">
    <citation type="submission" date="2015-10" db="EMBL/GenBank/DDBJ databases">
        <title>Comparative genomics and high-throughput reverse genetic screens identify a new phytobacterial MAMP and an Arabidopsis receptor required for immune elicitation.</title>
        <authorList>
            <person name="Mott G.A."/>
            <person name="Thakur S."/>
            <person name="Wang P.W."/>
            <person name="Desveaux D."/>
            <person name="Guttman D.S."/>
        </authorList>
    </citation>
    <scope>NUCLEOTIDE SEQUENCE [LARGE SCALE GENOMIC DNA]</scope>
    <source>
        <strain evidence="1 2">107</strain>
    </source>
</reference>
<organism evidence="1 2">
    <name type="scientific">Pseudomonas amygdali pv. lachrymans</name>
    <name type="common">Pseudomonas syringae pv. lachrymans</name>
    <dbReference type="NCBI Taxonomy" id="53707"/>
    <lineage>
        <taxon>Bacteria</taxon>
        <taxon>Pseudomonadati</taxon>
        <taxon>Pseudomonadota</taxon>
        <taxon>Gammaproteobacteria</taxon>
        <taxon>Pseudomonadales</taxon>
        <taxon>Pseudomonadaceae</taxon>
        <taxon>Pseudomonas</taxon>
        <taxon>Pseudomonas amygdali</taxon>
    </lineage>
</organism>
<gene>
    <name evidence="1" type="ORF">AC499_0537</name>
</gene>
<sequence>MSQAAAQGEHFWAQTPRGALPEELRSGKACAQGVCAFFWL</sequence>
<keyword evidence="2" id="KW-1185">Reference proteome</keyword>
<dbReference type="EMBL" id="LGLK01000057">
    <property type="protein sequence ID" value="KPC17335.1"/>
    <property type="molecule type" value="Genomic_DNA"/>
</dbReference>
<accession>A0ABR5KRR1</accession>
<protein>
    <submittedName>
        <fullName evidence="1">Uncharacterized protein</fullName>
    </submittedName>
</protein>
<proteinExistence type="predicted"/>
<reference evidence="1 2" key="1">
    <citation type="submission" date="2015-07" db="EMBL/GenBank/DDBJ databases">
        <authorList>
            <person name="O'Brien H.E."/>
            <person name="Thakur S."/>
            <person name="Gong Y."/>
            <person name="Wang P.W."/>
            <person name="Guttman D.S."/>
        </authorList>
    </citation>
    <scope>NUCLEOTIDE SEQUENCE [LARGE SCALE GENOMIC DNA]</scope>
    <source>
        <strain evidence="1 2">107</strain>
    </source>
</reference>
<evidence type="ECO:0000313" key="2">
    <source>
        <dbReference type="Proteomes" id="UP000037943"/>
    </source>
</evidence>
<name>A0ABR5KRR1_PSEAV</name>